<keyword evidence="8" id="KW-1185">Reference proteome</keyword>
<reference evidence="7 8" key="1">
    <citation type="submission" date="2019-01" db="EMBL/GenBank/DDBJ databases">
        <title>Genomes sequencing and comparative genomics of infectious freshwater microsporidia, Cucumispora dikerogammari and Thelohania contejeani.</title>
        <authorList>
            <person name="Cormier A."/>
            <person name="Giraud I."/>
            <person name="Wattier R."/>
            <person name="Teixeira M."/>
            <person name="Grandjean F."/>
            <person name="Rigaud T."/>
            <person name="Cordaux R."/>
        </authorList>
    </citation>
    <scope>NUCLEOTIDE SEQUENCE [LARGE SCALE GENOMIC DNA]</scope>
    <source>
        <strain evidence="7">T1</strain>
        <tissue evidence="7">Spores</tissue>
    </source>
</reference>
<dbReference type="Gene3D" id="3.30.160.60">
    <property type="entry name" value="Classic Zinc Finger"/>
    <property type="match status" value="2"/>
</dbReference>
<dbReference type="EMBL" id="SBIQ01000130">
    <property type="protein sequence ID" value="KAF7683100.1"/>
    <property type="molecule type" value="Genomic_DNA"/>
</dbReference>
<evidence type="ECO:0000256" key="3">
    <source>
        <dbReference type="ARBA" id="ARBA00022771"/>
    </source>
</evidence>
<dbReference type="InterPro" id="IPR036236">
    <property type="entry name" value="Znf_C2H2_sf"/>
</dbReference>
<keyword evidence="3 5" id="KW-0863">Zinc-finger</keyword>
<feature type="domain" description="C2H2-type" evidence="6">
    <location>
        <begin position="258"/>
        <end position="287"/>
    </location>
</feature>
<dbReference type="Proteomes" id="UP001516464">
    <property type="component" value="Unassembled WGS sequence"/>
</dbReference>
<feature type="domain" description="C2H2-type" evidence="6">
    <location>
        <begin position="288"/>
        <end position="312"/>
    </location>
</feature>
<dbReference type="SMART" id="SM00355">
    <property type="entry name" value="ZnF_C2H2"/>
    <property type="match status" value="2"/>
</dbReference>
<keyword evidence="1" id="KW-0479">Metal-binding</keyword>
<dbReference type="InterPro" id="IPR013087">
    <property type="entry name" value="Znf_C2H2_type"/>
</dbReference>
<comment type="caution">
    <text evidence="7">The sequence shown here is derived from an EMBL/GenBank/DDBJ whole genome shotgun (WGS) entry which is preliminary data.</text>
</comment>
<gene>
    <name evidence="7" type="ORF">TCON_1686</name>
</gene>
<sequence>MEQPIVETDTRFGSTFPERIKRLLNGIKDISRLNEIPVSSFSTNKNFRNIFLFQVNGEFYFPIVDAHSFLEIYFQDFGYKLKSGWKDKAISLYRKSKMSEILELYSGRDIDVVSIKEFNATLVKNIKEMLESNNLIESDSSKIREGLDSNNTNLTIDFNAIGDCRDTKTTIEDENTGILDHFRCTELYPFPGDWTTDMVDTIIGKMFTEDEWNQRKEKMRDEALKVQEEFVPPVNESDYMELSKHNMGNKNESKNRPFICHYKYCNRAFKRFEHLKRHYRIHTGERPFKCPHQGCLKAFSRSDNLNQHLKVHGVSLNYDTRSNVNNKSRYFE</sequence>
<dbReference type="SUPFAM" id="SSF57667">
    <property type="entry name" value="beta-beta-alpha zinc fingers"/>
    <property type="match status" value="1"/>
</dbReference>
<dbReference type="PROSITE" id="PS00028">
    <property type="entry name" value="ZINC_FINGER_C2H2_1"/>
    <property type="match status" value="2"/>
</dbReference>
<evidence type="ECO:0000313" key="8">
    <source>
        <dbReference type="Proteomes" id="UP001516464"/>
    </source>
</evidence>
<accession>A0ABQ7HYB4</accession>
<keyword evidence="4" id="KW-0862">Zinc</keyword>
<protein>
    <submittedName>
        <fullName evidence="7">Zinc finger C2H2 protein</fullName>
    </submittedName>
</protein>
<evidence type="ECO:0000256" key="4">
    <source>
        <dbReference type="ARBA" id="ARBA00022833"/>
    </source>
</evidence>
<evidence type="ECO:0000256" key="5">
    <source>
        <dbReference type="PROSITE-ProRule" id="PRU00042"/>
    </source>
</evidence>
<proteinExistence type="predicted"/>
<keyword evidence="2" id="KW-0677">Repeat</keyword>
<organism evidence="7 8">
    <name type="scientific">Astathelohania contejeani</name>
    <dbReference type="NCBI Taxonomy" id="164912"/>
    <lineage>
        <taxon>Eukaryota</taxon>
        <taxon>Fungi</taxon>
        <taxon>Fungi incertae sedis</taxon>
        <taxon>Microsporidia</taxon>
        <taxon>Astathelohaniidae</taxon>
        <taxon>Astathelohania</taxon>
    </lineage>
</organism>
<dbReference type="PANTHER" id="PTHR14003">
    <property type="entry name" value="TRANSCRIPTIONAL REPRESSOR PROTEIN YY"/>
    <property type="match status" value="1"/>
</dbReference>
<evidence type="ECO:0000259" key="6">
    <source>
        <dbReference type="PROSITE" id="PS50157"/>
    </source>
</evidence>
<evidence type="ECO:0000313" key="7">
    <source>
        <dbReference type="EMBL" id="KAF7683100.1"/>
    </source>
</evidence>
<dbReference type="PANTHER" id="PTHR14003:SF19">
    <property type="entry name" value="YY2 TRANSCRIPTION FACTOR"/>
    <property type="match status" value="1"/>
</dbReference>
<evidence type="ECO:0000256" key="2">
    <source>
        <dbReference type="ARBA" id="ARBA00022737"/>
    </source>
</evidence>
<dbReference type="PROSITE" id="PS50157">
    <property type="entry name" value="ZINC_FINGER_C2H2_2"/>
    <property type="match status" value="2"/>
</dbReference>
<name>A0ABQ7HYB4_9MICR</name>
<dbReference type="Pfam" id="PF00096">
    <property type="entry name" value="zf-C2H2"/>
    <property type="match status" value="2"/>
</dbReference>
<evidence type="ECO:0000256" key="1">
    <source>
        <dbReference type="ARBA" id="ARBA00022723"/>
    </source>
</evidence>